<dbReference type="SUPFAM" id="SSF51338">
    <property type="entry name" value="Composite domain of metallo-dependent hydrolases"/>
    <property type="match status" value="1"/>
</dbReference>
<dbReference type="PANTHER" id="PTHR11647:SF1">
    <property type="entry name" value="COLLAPSIN RESPONSE MEDIATOR PROTEIN"/>
    <property type="match status" value="1"/>
</dbReference>
<name>A0ABV1APF7_9FIRM</name>
<dbReference type="Gene3D" id="2.30.40.10">
    <property type="entry name" value="Urease, subunit C, domain 1"/>
    <property type="match status" value="1"/>
</dbReference>
<protein>
    <submittedName>
        <fullName evidence="2">Amidohydrolase family protein</fullName>
    </submittedName>
</protein>
<comment type="caution">
    <text evidence="2">The sequence shown here is derived from an EMBL/GenBank/DDBJ whole genome shotgun (WGS) entry which is preliminary data.</text>
</comment>
<sequence>MADYIICNGKIVNGKNEAPFEGNIIIEGSRIKEITKTTEFPSDFPTERILDAKGGYVTPGFIDIHRHGDWQALENGDDELLNRQGLTTVVNGNCGLSVAPVGTEHQKEILGFISSVTGNPPEKYIKEDKSCPAAEFFHAYMDALKATKRSVNTGMLAGNGTIRACAAGYRTGSLTKEELRTAWKQIEESLDAGALGISLGIAYAPEFEYDEKSLIEVLSPLKDTGIPITTHVRSEGDSLIESQKEVLHAAKALHIPLHISHVKCIGKKNWGTKCEEALRLFAQARAEGVQLDFDLYPYLTGSTQLVHVLPPECQKGGTDEIIRRLKDRTYRKHLTEVLKTPSDEFENIVELAGFDQIYASTLHTEKYKAYAGKTIQEIADFTGNDPYDTLYDILIEENCQVTMLDTIASEEDMLHFLKDEYANLISDAIYPAGGKYHPRVYAAFPKVLTDYVRDRQIFTIEEAVYKMTGRAAKPLHLDRGVLEAGKAADINIFHLENLKVKADFDDPDQFCEGFDYVLTGGKIAVRDDRWTNTGSGEVLVRK</sequence>
<dbReference type="InterPro" id="IPR023100">
    <property type="entry name" value="D-aminoacylase_insert_dom_sf"/>
</dbReference>
<feature type="domain" description="Amidohydrolase 3" evidence="1">
    <location>
        <begin position="437"/>
        <end position="523"/>
    </location>
</feature>
<dbReference type="Proteomes" id="UP001446032">
    <property type="component" value="Unassembled WGS sequence"/>
</dbReference>
<dbReference type="PANTHER" id="PTHR11647">
    <property type="entry name" value="HYDRANTOINASE/DIHYDROPYRIMIDINASE FAMILY MEMBER"/>
    <property type="match status" value="1"/>
</dbReference>
<dbReference type="InterPro" id="IPR050378">
    <property type="entry name" value="Metallo-dep_Hydrolases_sf"/>
</dbReference>
<dbReference type="InterPro" id="IPR032466">
    <property type="entry name" value="Metal_Hydrolase"/>
</dbReference>
<reference evidence="2 3" key="1">
    <citation type="submission" date="2024-03" db="EMBL/GenBank/DDBJ databases">
        <title>Human intestinal bacterial collection.</title>
        <authorList>
            <person name="Pauvert C."/>
            <person name="Hitch T.C.A."/>
            <person name="Clavel T."/>
        </authorList>
    </citation>
    <scope>NUCLEOTIDE SEQUENCE [LARGE SCALE GENOMIC DNA]</scope>
    <source>
        <strain evidence="2 3">CLA-AA-H95</strain>
    </source>
</reference>
<evidence type="ECO:0000313" key="2">
    <source>
        <dbReference type="EMBL" id="MEQ2360070.1"/>
    </source>
</evidence>
<dbReference type="EMBL" id="JBBMEI010000095">
    <property type="protein sequence ID" value="MEQ2360070.1"/>
    <property type="molecule type" value="Genomic_DNA"/>
</dbReference>
<feature type="domain" description="Amidohydrolase 3" evidence="1">
    <location>
        <begin position="49"/>
        <end position="97"/>
    </location>
</feature>
<gene>
    <name evidence="2" type="ORF">WMO75_17420</name>
</gene>
<proteinExistence type="predicted"/>
<dbReference type="RefSeq" id="WP_303223019.1">
    <property type="nucleotide sequence ID" value="NZ_JBBMEI010000095.1"/>
</dbReference>
<dbReference type="SUPFAM" id="SSF51556">
    <property type="entry name" value="Metallo-dependent hydrolases"/>
    <property type="match status" value="1"/>
</dbReference>
<accession>A0ABV1APF7</accession>
<dbReference type="Gene3D" id="3.20.20.140">
    <property type="entry name" value="Metal-dependent hydrolases"/>
    <property type="match status" value="2"/>
</dbReference>
<dbReference type="Gene3D" id="3.30.1490.130">
    <property type="entry name" value="D-aminoacylase. Domain 3"/>
    <property type="match status" value="1"/>
</dbReference>
<dbReference type="InterPro" id="IPR013108">
    <property type="entry name" value="Amidohydro_3"/>
</dbReference>
<dbReference type="InterPro" id="IPR011059">
    <property type="entry name" value="Metal-dep_hydrolase_composite"/>
</dbReference>
<evidence type="ECO:0000313" key="3">
    <source>
        <dbReference type="Proteomes" id="UP001446032"/>
    </source>
</evidence>
<dbReference type="Pfam" id="PF07969">
    <property type="entry name" value="Amidohydro_3"/>
    <property type="match status" value="2"/>
</dbReference>
<organism evidence="2 3">
    <name type="scientific">Blautia intestinihominis</name>
    <dbReference type="NCBI Taxonomy" id="3133152"/>
    <lineage>
        <taxon>Bacteria</taxon>
        <taxon>Bacillati</taxon>
        <taxon>Bacillota</taxon>
        <taxon>Clostridia</taxon>
        <taxon>Lachnospirales</taxon>
        <taxon>Lachnospiraceae</taxon>
        <taxon>Blautia</taxon>
    </lineage>
</organism>
<keyword evidence="3" id="KW-1185">Reference proteome</keyword>
<evidence type="ECO:0000259" key="1">
    <source>
        <dbReference type="Pfam" id="PF07969"/>
    </source>
</evidence>